<accession>A0A1C2IG55</accession>
<name>A0A1C2IG55_ACITH</name>
<dbReference type="OrthoDB" id="7229084at2"/>
<reference evidence="2 3" key="1">
    <citation type="journal article" date="2016" name="Int. J. Mol. Sci.">
        <title>Comparative genomics of the extreme acidophile Acidithiobacillus thiooxidans reveals intraspecific divergence and niche adaptation.</title>
        <authorList>
            <person name="Zhang X."/>
            <person name="Feng X."/>
            <person name="Tao J."/>
            <person name="Ma L."/>
            <person name="Xiao Y."/>
            <person name="Liang Y."/>
            <person name="Liu X."/>
            <person name="Yin H."/>
        </authorList>
    </citation>
    <scope>NUCLEOTIDE SEQUENCE [LARGE SCALE GENOMIC DNA]</scope>
    <source>
        <strain evidence="1 3">A02</strain>
        <strain evidence="2">DXS-W</strain>
    </source>
</reference>
<evidence type="ECO:0000313" key="1">
    <source>
        <dbReference type="EMBL" id="OCX73545.1"/>
    </source>
</evidence>
<comment type="caution">
    <text evidence="2">The sequence shown here is derived from an EMBL/GenBank/DDBJ whole genome shotgun (WGS) entry which is preliminary data.</text>
</comment>
<dbReference type="InterPro" id="IPR027417">
    <property type="entry name" value="P-loop_NTPase"/>
</dbReference>
<dbReference type="STRING" id="930.GCA_002079865_02109"/>
<evidence type="ECO:0000313" key="2">
    <source>
        <dbReference type="EMBL" id="OCX74943.1"/>
    </source>
</evidence>
<dbReference type="Proteomes" id="UP000094893">
    <property type="component" value="Unassembled WGS sequence"/>
</dbReference>
<sequence>MSLAKGLFRALNLPLESLSDLHAPDYAGAQNLQNVPLDAVLDSGGLIRFGIIQGDYSTPDPELYQAMLHKLQIGLVTLFRQPGHTLDISFHVDPSRSAEFLESHLAPYRQQAEKHGLDFGAIFDARVRDFPRHIAPEAVIVALRTDPSILLPNEQKRANAARTRRRAQARMGDWIRNGQDVTAVLPELRHIHDQAWNTLLKSLDTCGNVIMDEKSRNNGLRLDTLSIDQAIDWMRNVQRSGFPTLPVQAPLWKSALARPSLGSNGTLTATAPRLGLSAIPEELEIRKDGIVQSAQGMCFAPVVMNLGPVHSLPFADLLENLVKANIPARLNFRLMPGNSGGLGLKKLGAEMLFLTTKVTDNGNSLIKEAIHEMQRHANHDPVVLMRSVAVTWASGTNAKGESAEEQAQMQQQTLLRMIETWGNQEATTRCGDPVHTVLSSIPGLVEKMAAPVWPANLSDVLPLMPLDRPASPWNHGPFFLRDPLRKMLSVGHDLKTPIVSFTGAPGNGKSMSMGLQLLSFLWDAGQAELPYISIIDVGYSSIEFIKAVRQALGEKAYLAQGFTLSLHGRTINPFDTPLGFRFPTANHLSFLKNLISIVCGETRERPILKLAEAITAAVNACYLSVADMGQGKPKLYQPGVDDQVDEAIATYKIGIDKATSWWEITDALFAKGDLTMAGRAQRYAVPVFLDFISTCTSDKDLFAKYGDLKVENQMSLIPYINLSVNEAVRNWPVMAAPSTFDFGQARIISLDLAEVTQGQDDASIRQATAMYLLARFKTSQSFLFTKEDVETAILTPEYRTYHEKRAEQIKRDVKISVWDELHRTGGLPQIPDQIERDGREGRKSGLRILLGSQSFRDIPPTIQDILGAAYIMGLDGKEIQTVVERTGVDPILAAKAVDHCIGPGEKGAGALVYWKREDRRYTSLSYVIAGSVELWALTTHPESRTVKEMILKEVPYSDTLNLLSARYPSGTIKKELARRKGLATGGEDFLTEIAQEIIRMYQTSLLERR</sequence>
<proteinExistence type="predicted"/>
<dbReference type="RefSeq" id="WP_024893722.1">
    <property type="nucleotide sequence ID" value="NZ_JABBDU010000024.1"/>
</dbReference>
<gene>
    <name evidence="2" type="ORF">A6M23_04195</name>
    <name evidence="1" type="ORF">A6P07_08365</name>
</gene>
<evidence type="ECO:0008006" key="5">
    <source>
        <dbReference type="Google" id="ProtNLM"/>
    </source>
</evidence>
<dbReference type="AlphaFoldDB" id="A0A1C2IG55"/>
<dbReference type="EMBL" id="LWSA01000102">
    <property type="protein sequence ID" value="OCX73545.1"/>
    <property type="molecule type" value="Genomic_DNA"/>
</dbReference>
<dbReference type="Proteomes" id="UP000095008">
    <property type="component" value="Unassembled WGS sequence"/>
</dbReference>
<evidence type="ECO:0000313" key="4">
    <source>
        <dbReference type="Proteomes" id="UP000095008"/>
    </source>
</evidence>
<organism evidence="2 4">
    <name type="scientific">Acidithiobacillus thiooxidans</name>
    <name type="common">Thiobacillus thiooxidans</name>
    <dbReference type="NCBI Taxonomy" id="930"/>
    <lineage>
        <taxon>Bacteria</taxon>
        <taxon>Pseudomonadati</taxon>
        <taxon>Pseudomonadota</taxon>
        <taxon>Acidithiobacillia</taxon>
        <taxon>Acidithiobacillales</taxon>
        <taxon>Acidithiobacillaceae</taxon>
        <taxon>Acidithiobacillus</taxon>
    </lineage>
</organism>
<keyword evidence="4" id="KW-1185">Reference proteome</keyword>
<protein>
    <recommendedName>
        <fullName evidence="5">Type IV secretion protein IcmB</fullName>
    </recommendedName>
</protein>
<dbReference type="SUPFAM" id="SSF52540">
    <property type="entry name" value="P-loop containing nucleoside triphosphate hydrolases"/>
    <property type="match status" value="1"/>
</dbReference>
<dbReference type="EMBL" id="LWRY01000025">
    <property type="protein sequence ID" value="OCX74943.1"/>
    <property type="molecule type" value="Genomic_DNA"/>
</dbReference>
<evidence type="ECO:0000313" key="3">
    <source>
        <dbReference type="Proteomes" id="UP000094893"/>
    </source>
</evidence>
<dbReference type="Gene3D" id="3.40.50.300">
    <property type="entry name" value="P-loop containing nucleotide triphosphate hydrolases"/>
    <property type="match status" value="1"/>
</dbReference>